<organism evidence="1">
    <name type="scientific">Arundo donax</name>
    <name type="common">Giant reed</name>
    <name type="synonym">Donax arundinaceus</name>
    <dbReference type="NCBI Taxonomy" id="35708"/>
    <lineage>
        <taxon>Eukaryota</taxon>
        <taxon>Viridiplantae</taxon>
        <taxon>Streptophyta</taxon>
        <taxon>Embryophyta</taxon>
        <taxon>Tracheophyta</taxon>
        <taxon>Spermatophyta</taxon>
        <taxon>Magnoliopsida</taxon>
        <taxon>Liliopsida</taxon>
        <taxon>Poales</taxon>
        <taxon>Poaceae</taxon>
        <taxon>PACMAD clade</taxon>
        <taxon>Arundinoideae</taxon>
        <taxon>Arundineae</taxon>
        <taxon>Arundo</taxon>
    </lineage>
</organism>
<protein>
    <submittedName>
        <fullName evidence="1">Uncharacterized protein</fullName>
    </submittedName>
</protein>
<reference evidence="1" key="2">
    <citation type="journal article" date="2015" name="Data Brief">
        <title>Shoot transcriptome of the giant reed, Arundo donax.</title>
        <authorList>
            <person name="Barrero R.A."/>
            <person name="Guerrero F.D."/>
            <person name="Moolhuijzen P."/>
            <person name="Goolsby J.A."/>
            <person name="Tidwell J."/>
            <person name="Bellgard S.E."/>
            <person name="Bellgard M.I."/>
        </authorList>
    </citation>
    <scope>NUCLEOTIDE SEQUENCE</scope>
    <source>
        <tissue evidence="1">Shoot tissue taken approximately 20 cm above the soil surface</tissue>
    </source>
</reference>
<accession>A0A0A9A0U7</accession>
<sequence>MADLQGCCAASRSDKETVLDRARRCDQGRLVDPGERGHYGIGQFEQHRPVQEGASFRSLLAPADCIFRGGE</sequence>
<name>A0A0A9A0U7_ARUDO</name>
<evidence type="ECO:0000313" key="1">
    <source>
        <dbReference type="EMBL" id="JAD43578.1"/>
    </source>
</evidence>
<proteinExistence type="predicted"/>
<dbReference type="EMBL" id="GBRH01254317">
    <property type="protein sequence ID" value="JAD43578.1"/>
    <property type="molecule type" value="Transcribed_RNA"/>
</dbReference>
<reference evidence="1" key="1">
    <citation type="submission" date="2014-09" db="EMBL/GenBank/DDBJ databases">
        <authorList>
            <person name="Magalhaes I.L.F."/>
            <person name="Oliveira U."/>
            <person name="Santos F.R."/>
            <person name="Vidigal T.H.D.A."/>
            <person name="Brescovit A.D."/>
            <person name="Santos A.J."/>
        </authorList>
    </citation>
    <scope>NUCLEOTIDE SEQUENCE</scope>
    <source>
        <tissue evidence="1">Shoot tissue taken approximately 20 cm above the soil surface</tissue>
    </source>
</reference>
<dbReference type="AlphaFoldDB" id="A0A0A9A0U7"/>